<evidence type="ECO:0000313" key="6">
    <source>
        <dbReference type="Proteomes" id="UP000288246"/>
    </source>
</evidence>
<dbReference type="EMBL" id="BHYL01000189">
    <property type="protein sequence ID" value="GCD20726.1"/>
    <property type="molecule type" value="Genomic_DNA"/>
</dbReference>
<dbReference type="SMART" id="SM00345">
    <property type="entry name" value="HTH_GNTR"/>
    <property type="match status" value="1"/>
</dbReference>
<dbReference type="InterPro" id="IPR000524">
    <property type="entry name" value="Tscrpt_reg_HTH_GntR"/>
</dbReference>
<organism evidence="5 6">
    <name type="scientific">Cellulomonas algicola</name>
    <dbReference type="NCBI Taxonomy" id="2071633"/>
    <lineage>
        <taxon>Bacteria</taxon>
        <taxon>Bacillati</taxon>
        <taxon>Actinomycetota</taxon>
        <taxon>Actinomycetes</taxon>
        <taxon>Micrococcales</taxon>
        <taxon>Cellulomonadaceae</taxon>
        <taxon>Cellulomonas</taxon>
    </lineage>
</organism>
<proteinExistence type="predicted"/>
<evidence type="ECO:0000313" key="5">
    <source>
        <dbReference type="EMBL" id="GCD20726.1"/>
    </source>
</evidence>
<dbReference type="GO" id="GO:0003700">
    <property type="term" value="F:DNA-binding transcription factor activity"/>
    <property type="evidence" value="ECO:0007669"/>
    <property type="project" value="InterPro"/>
</dbReference>
<name>A0A401V1E9_9CELL</name>
<evidence type="ECO:0000259" key="4">
    <source>
        <dbReference type="PROSITE" id="PS50949"/>
    </source>
</evidence>
<keyword evidence="1" id="KW-0805">Transcription regulation</keyword>
<dbReference type="PANTHER" id="PTHR38445">
    <property type="entry name" value="HTH-TYPE TRANSCRIPTIONAL REPRESSOR YTRA"/>
    <property type="match status" value="1"/>
</dbReference>
<dbReference type="PANTHER" id="PTHR38445:SF7">
    <property type="entry name" value="GNTR-FAMILY TRANSCRIPTIONAL REGULATOR"/>
    <property type="match status" value="1"/>
</dbReference>
<keyword evidence="2" id="KW-0238">DNA-binding</keyword>
<dbReference type="Gene3D" id="1.10.10.10">
    <property type="entry name" value="Winged helix-like DNA-binding domain superfamily/Winged helix DNA-binding domain"/>
    <property type="match status" value="1"/>
</dbReference>
<dbReference type="OrthoDB" id="3192286at2"/>
<keyword evidence="6" id="KW-1185">Reference proteome</keyword>
<dbReference type="SUPFAM" id="SSF46785">
    <property type="entry name" value="Winged helix' DNA-binding domain"/>
    <property type="match status" value="1"/>
</dbReference>
<keyword evidence="3" id="KW-0804">Transcription</keyword>
<evidence type="ECO:0000256" key="2">
    <source>
        <dbReference type="ARBA" id="ARBA00023125"/>
    </source>
</evidence>
<protein>
    <submittedName>
        <fullName evidence="5">GntR family transcriptional regulator</fullName>
    </submittedName>
</protein>
<reference evidence="5 6" key="1">
    <citation type="submission" date="2018-11" db="EMBL/GenBank/DDBJ databases">
        <title>Draft genome sequence of Cellulomonas takizawaensis strain TKZ-21.</title>
        <authorList>
            <person name="Yamamura H."/>
            <person name="Hayashi T."/>
            <person name="Hamada M."/>
            <person name="Serisawa Y."/>
            <person name="Matsuyama K."/>
            <person name="Nakagawa Y."/>
            <person name="Otoguro M."/>
            <person name="Yanagida F."/>
            <person name="Hayakawa M."/>
        </authorList>
    </citation>
    <scope>NUCLEOTIDE SEQUENCE [LARGE SCALE GENOMIC DNA]</scope>
    <source>
        <strain evidence="5 6">TKZ-21</strain>
    </source>
</reference>
<dbReference type="CDD" id="cd07377">
    <property type="entry name" value="WHTH_GntR"/>
    <property type="match status" value="1"/>
</dbReference>
<evidence type="ECO:0000256" key="1">
    <source>
        <dbReference type="ARBA" id="ARBA00023015"/>
    </source>
</evidence>
<evidence type="ECO:0000256" key="3">
    <source>
        <dbReference type="ARBA" id="ARBA00023163"/>
    </source>
</evidence>
<dbReference type="Proteomes" id="UP000288246">
    <property type="component" value="Unassembled WGS sequence"/>
</dbReference>
<dbReference type="InterPro" id="IPR036390">
    <property type="entry name" value="WH_DNA-bd_sf"/>
</dbReference>
<dbReference type="AlphaFoldDB" id="A0A401V1E9"/>
<accession>A0A401V1E9</accession>
<feature type="domain" description="HTH gntR-type" evidence="4">
    <location>
        <begin position="11"/>
        <end position="79"/>
    </location>
</feature>
<dbReference type="Pfam" id="PF00392">
    <property type="entry name" value="GntR"/>
    <property type="match status" value="1"/>
</dbReference>
<sequence length="115" mass="12663">MLLRVDPSSPEPLFQQLADQVRRAVARGELTAGARLPAARELSTSLDINLHTVLRAYQELRDEGVIELRRGRGAVVARTDDLAALHEAVDQVVQTARRLHVPPATTLALLKEALR</sequence>
<dbReference type="GO" id="GO:0003677">
    <property type="term" value="F:DNA binding"/>
    <property type="evidence" value="ECO:0007669"/>
    <property type="project" value="UniProtKB-KW"/>
</dbReference>
<dbReference type="InterPro" id="IPR036388">
    <property type="entry name" value="WH-like_DNA-bd_sf"/>
</dbReference>
<gene>
    <name evidence="5" type="primary">ytrA</name>
    <name evidence="5" type="ORF">CTKZ_22880</name>
</gene>
<comment type="caution">
    <text evidence="5">The sequence shown here is derived from an EMBL/GenBank/DDBJ whole genome shotgun (WGS) entry which is preliminary data.</text>
</comment>
<dbReference type="PROSITE" id="PS50949">
    <property type="entry name" value="HTH_GNTR"/>
    <property type="match status" value="1"/>
</dbReference>
<dbReference type="RefSeq" id="WP_124343234.1">
    <property type="nucleotide sequence ID" value="NZ_BHYL01000189.1"/>
</dbReference>